<feature type="site" description="Important for channel permeability" evidence="7">
    <location>
        <position position="293"/>
    </location>
</feature>
<feature type="transmembrane region" description="Helical" evidence="8">
    <location>
        <begin position="284"/>
        <end position="304"/>
    </location>
</feature>
<feature type="transmembrane region" description="Helical" evidence="8">
    <location>
        <begin position="37"/>
        <end position="62"/>
    </location>
</feature>
<name>W7YQ51_9BACL</name>
<evidence type="ECO:0000256" key="8">
    <source>
        <dbReference type="SAM" id="Phobius"/>
    </source>
</evidence>
<feature type="transmembrane region" description="Helical" evidence="8">
    <location>
        <begin position="130"/>
        <end position="152"/>
    </location>
</feature>
<feature type="transmembrane region" description="Helical" evidence="8">
    <location>
        <begin position="102"/>
        <end position="123"/>
    </location>
</feature>
<keyword evidence="6 8" id="KW-0472">Membrane</keyword>
<accession>W7YQ51</accession>
<dbReference type="EMBL" id="BAVZ01000031">
    <property type="protein sequence ID" value="GAF10662.1"/>
    <property type="molecule type" value="Genomic_DNA"/>
</dbReference>
<dbReference type="GO" id="GO:0015204">
    <property type="term" value="F:urea transmembrane transporter activity"/>
    <property type="evidence" value="ECO:0007669"/>
    <property type="project" value="InterPro"/>
</dbReference>
<protein>
    <submittedName>
        <fullName evidence="9">Urea transporter</fullName>
    </submittedName>
</protein>
<feature type="transmembrane region" description="Helical" evidence="8">
    <location>
        <begin position="74"/>
        <end position="96"/>
    </location>
</feature>
<comment type="similarity">
    <text evidence="2">Belongs to the urea transporter family.</text>
</comment>
<evidence type="ECO:0000256" key="1">
    <source>
        <dbReference type="ARBA" id="ARBA00004651"/>
    </source>
</evidence>
<keyword evidence="5 8" id="KW-1133">Transmembrane helix</keyword>
<evidence type="ECO:0000256" key="5">
    <source>
        <dbReference type="ARBA" id="ARBA00022989"/>
    </source>
</evidence>
<evidence type="ECO:0000313" key="9">
    <source>
        <dbReference type="EMBL" id="GAF10662.1"/>
    </source>
</evidence>
<dbReference type="Proteomes" id="UP000019364">
    <property type="component" value="Unassembled WGS sequence"/>
</dbReference>
<feature type="transmembrane region" description="Helical" evidence="8">
    <location>
        <begin position="234"/>
        <end position="254"/>
    </location>
</feature>
<comment type="subcellular location">
    <subcellularLocation>
        <location evidence="1">Cell membrane</location>
        <topology evidence="1">Multi-pass membrane protein</topology>
    </subcellularLocation>
</comment>
<gene>
    <name evidence="9" type="ORF">JCM16418_4881</name>
</gene>
<dbReference type="OrthoDB" id="279428at2"/>
<dbReference type="AlphaFoldDB" id="W7YQ51"/>
<dbReference type="PANTHER" id="PTHR10464:SF4">
    <property type="entry name" value="UREA TRANSPORTER"/>
    <property type="match status" value="1"/>
</dbReference>
<evidence type="ECO:0000256" key="3">
    <source>
        <dbReference type="ARBA" id="ARBA00022475"/>
    </source>
</evidence>
<dbReference type="GO" id="GO:0005886">
    <property type="term" value="C:plasma membrane"/>
    <property type="evidence" value="ECO:0007669"/>
    <property type="project" value="UniProtKB-SubCell"/>
</dbReference>
<dbReference type="eggNOG" id="COG4413">
    <property type="taxonomic scope" value="Bacteria"/>
</dbReference>
<keyword evidence="4 8" id="KW-0812">Transmembrane</keyword>
<feature type="transmembrane region" description="Helical" evidence="8">
    <location>
        <begin position="261"/>
        <end position="278"/>
    </location>
</feature>
<dbReference type="PIRSF" id="PIRSF016502">
    <property type="entry name" value="Urea_transporter"/>
    <property type="match status" value="1"/>
</dbReference>
<proteinExistence type="inferred from homology"/>
<evidence type="ECO:0000313" key="10">
    <source>
        <dbReference type="Proteomes" id="UP000019364"/>
    </source>
</evidence>
<dbReference type="STRING" id="1236976.JCM16418_4881"/>
<comment type="caution">
    <text evidence="9">The sequence shown here is derived from an EMBL/GenBank/DDBJ whole genome shotgun (WGS) entry which is preliminary data.</text>
</comment>
<dbReference type="RefSeq" id="WP_036653270.1">
    <property type="nucleotide sequence ID" value="NZ_BAVZ01000031.1"/>
</dbReference>
<sequence length="313" mass="33888">MLKENRNSLRVASFYPLVSATLKGISQVMLIENAVTGLIILIAIMISSVSIGIIALLSAFIATLIGRLGGVDKAIVNQGLLGYNSVLAGMALALNLEGGQRWLLALAGATIATLFTAAMMHLMQKSKIPVLTFPYIILTWFLLLAAYRLGMIQLSPNLIPQDLSHWKLHPEGTLNLFHGLVNGIGQVYFQDKIWSGILILIGVFWASWKFGLYAVIGTAVGWLTAYGFGAEVSLLNFGLYGYNAVLTILAVATVFEAKSRFAPFSGIIAAMISIPVTASVDTWLLPYGLPALTMPFVLCTWLFLAARKVIPRL</sequence>
<evidence type="ECO:0000256" key="7">
    <source>
        <dbReference type="PIRSR" id="PIRSR016502-1"/>
    </source>
</evidence>
<dbReference type="InterPro" id="IPR029020">
    <property type="entry name" value="Ammonium/urea_transptr"/>
</dbReference>
<dbReference type="Pfam" id="PF03253">
    <property type="entry name" value="UT"/>
    <property type="match status" value="1"/>
</dbReference>
<evidence type="ECO:0000256" key="4">
    <source>
        <dbReference type="ARBA" id="ARBA00022692"/>
    </source>
</evidence>
<organism evidence="9 10">
    <name type="scientific">Paenibacillus pini JCM 16418</name>
    <dbReference type="NCBI Taxonomy" id="1236976"/>
    <lineage>
        <taxon>Bacteria</taxon>
        <taxon>Bacillati</taxon>
        <taxon>Bacillota</taxon>
        <taxon>Bacilli</taxon>
        <taxon>Bacillales</taxon>
        <taxon>Paenibacillaceae</taxon>
        <taxon>Paenibacillus</taxon>
    </lineage>
</organism>
<dbReference type="PANTHER" id="PTHR10464">
    <property type="entry name" value="UREA TRANSPORTER"/>
    <property type="match status" value="1"/>
</dbReference>
<reference evidence="9 10" key="1">
    <citation type="journal article" date="2014" name="Genome Announc.">
        <title>Draft Genome Sequence of Paenibacillus pini JCM 16418T, Isolated from the Rhizosphere of Pine Tree.</title>
        <authorList>
            <person name="Yuki M."/>
            <person name="Oshima K."/>
            <person name="Suda W."/>
            <person name="Oshida Y."/>
            <person name="Kitamura K."/>
            <person name="Iida Y."/>
            <person name="Hattori M."/>
            <person name="Ohkuma M."/>
        </authorList>
    </citation>
    <scope>NUCLEOTIDE SEQUENCE [LARGE SCALE GENOMIC DNA]</scope>
    <source>
        <strain evidence="9 10">JCM 16418</strain>
    </source>
</reference>
<dbReference type="Gene3D" id="1.10.3430.10">
    <property type="entry name" value="Ammonium transporter AmtB like domains"/>
    <property type="match status" value="1"/>
</dbReference>
<dbReference type="InterPro" id="IPR004937">
    <property type="entry name" value="Urea_transporter"/>
</dbReference>
<keyword evidence="10" id="KW-1185">Reference proteome</keyword>
<evidence type="ECO:0000256" key="6">
    <source>
        <dbReference type="ARBA" id="ARBA00023136"/>
    </source>
</evidence>
<keyword evidence="3" id="KW-1003">Cell membrane</keyword>
<evidence type="ECO:0000256" key="2">
    <source>
        <dbReference type="ARBA" id="ARBA00005914"/>
    </source>
</evidence>